<evidence type="ECO:0008006" key="3">
    <source>
        <dbReference type="Google" id="ProtNLM"/>
    </source>
</evidence>
<dbReference type="RefSeq" id="WP_097642637.1">
    <property type="nucleotide sequence ID" value="NZ_NQWI01000008.1"/>
</dbReference>
<dbReference type="Gene3D" id="3.40.1190.20">
    <property type="match status" value="1"/>
</dbReference>
<dbReference type="AlphaFoldDB" id="A0A2A6RN51"/>
<protein>
    <recommendedName>
        <fullName evidence="3">Carbohydrate kinase PfkB domain-containing protein</fullName>
    </recommendedName>
</protein>
<proteinExistence type="predicted"/>
<organism evidence="1 2">
    <name type="scientific">Candidatus Viridilinea mediisalina</name>
    <dbReference type="NCBI Taxonomy" id="2024553"/>
    <lineage>
        <taxon>Bacteria</taxon>
        <taxon>Bacillati</taxon>
        <taxon>Chloroflexota</taxon>
        <taxon>Chloroflexia</taxon>
        <taxon>Chloroflexales</taxon>
        <taxon>Chloroflexineae</taxon>
        <taxon>Oscillochloridaceae</taxon>
        <taxon>Candidatus Viridilinea</taxon>
    </lineage>
</organism>
<accession>A0A2A6RN51</accession>
<dbReference type="InterPro" id="IPR029056">
    <property type="entry name" value="Ribokinase-like"/>
</dbReference>
<gene>
    <name evidence="1" type="ORF">CJ255_03085</name>
</gene>
<name>A0A2A6RN51_9CHLR</name>
<sequence>MMATEEATWHAAPPLVRAVSCIGSGDSLFAGLATGLLGKQKLLRIPAACHAE</sequence>
<comment type="caution">
    <text evidence="1">The sequence shown here is derived from an EMBL/GenBank/DDBJ whole genome shotgun (WGS) entry which is preliminary data.</text>
</comment>
<dbReference type="OrthoDB" id="9801219at2"/>
<dbReference type="SUPFAM" id="SSF53613">
    <property type="entry name" value="Ribokinase-like"/>
    <property type="match status" value="1"/>
</dbReference>
<dbReference type="Proteomes" id="UP000220527">
    <property type="component" value="Unassembled WGS sequence"/>
</dbReference>
<dbReference type="EMBL" id="NQWI01000008">
    <property type="protein sequence ID" value="PDW04514.1"/>
    <property type="molecule type" value="Genomic_DNA"/>
</dbReference>
<evidence type="ECO:0000313" key="2">
    <source>
        <dbReference type="Proteomes" id="UP000220527"/>
    </source>
</evidence>
<reference evidence="2" key="1">
    <citation type="submission" date="2017-08" db="EMBL/GenBank/DDBJ databases">
        <authorList>
            <person name="Grouzdev D.S."/>
            <person name="Gaisin V.A."/>
            <person name="Rysina M.S."/>
            <person name="Gorlenko V.M."/>
        </authorList>
    </citation>
    <scope>NUCLEOTIDE SEQUENCE [LARGE SCALE GENOMIC DNA]</scope>
    <source>
        <strain evidence="2">Kir15-3F</strain>
    </source>
</reference>
<evidence type="ECO:0000313" key="1">
    <source>
        <dbReference type="EMBL" id="PDW04514.1"/>
    </source>
</evidence>
<keyword evidence="2" id="KW-1185">Reference proteome</keyword>